<protein>
    <submittedName>
        <fullName evidence="2">GNAT family N-acetyltransferase</fullName>
    </submittedName>
</protein>
<organism evidence="2 3">
    <name type="scientific">Serinibacter arcticus</name>
    <dbReference type="NCBI Taxonomy" id="1655435"/>
    <lineage>
        <taxon>Bacteria</taxon>
        <taxon>Bacillati</taxon>
        <taxon>Actinomycetota</taxon>
        <taxon>Actinomycetes</taxon>
        <taxon>Micrococcales</taxon>
        <taxon>Beutenbergiaceae</taxon>
        <taxon>Serinibacter</taxon>
    </lineage>
</organism>
<dbReference type="AlphaFoldDB" id="A0A2U1ZZ93"/>
<dbReference type="PANTHER" id="PTHR39173">
    <property type="entry name" value="ACETYLTRANSFERASE"/>
    <property type="match status" value="1"/>
</dbReference>
<gene>
    <name evidence="2" type="ORF">C8046_02400</name>
</gene>
<accession>A0A2U1ZZ93</accession>
<evidence type="ECO:0000313" key="3">
    <source>
        <dbReference type="Proteomes" id="UP000245166"/>
    </source>
</evidence>
<dbReference type="Pfam" id="PF00583">
    <property type="entry name" value="Acetyltransf_1"/>
    <property type="match status" value="1"/>
</dbReference>
<dbReference type="SUPFAM" id="SSF55729">
    <property type="entry name" value="Acyl-CoA N-acyltransferases (Nat)"/>
    <property type="match status" value="1"/>
</dbReference>
<dbReference type="Proteomes" id="UP000245166">
    <property type="component" value="Unassembled WGS sequence"/>
</dbReference>
<dbReference type="CDD" id="cd04301">
    <property type="entry name" value="NAT_SF"/>
    <property type="match status" value="1"/>
</dbReference>
<evidence type="ECO:0000313" key="2">
    <source>
        <dbReference type="EMBL" id="PWD52299.1"/>
    </source>
</evidence>
<name>A0A2U1ZZ93_9MICO</name>
<sequence>MVLRPPTGTDEVVLRRIHEQLRADGFTFLLADGDWPVLLAQVQREADGVDLPPGRVRSDFLVAEVDGVLVGRVSVRHELNAYLLAVGGHVGYAVAPEHRRRGYASRMLQLSVERLGDLGVARVLVTCDDDNEGSAAVIERCGGVLEDVVSGDDGVVKRRYWIDASVR</sequence>
<feature type="domain" description="N-acetyltransferase" evidence="1">
    <location>
        <begin position="1"/>
        <end position="162"/>
    </location>
</feature>
<keyword evidence="3" id="KW-1185">Reference proteome</keyword>
<dbReference type="PROSITE" id="PS51186">
    <property type="entry name" value="GNAT"/>
    <property type="match status" value="1"/>
</dbReference>
<dbReference type="PANTHER" id="PTHR39173:SF1">
    <property type="entry name" value="ACETYLTRANSFERASE"/>
    <property type="match status" value="1"/>
</dbReference>
<dbReference type="Gene3D" id="3.40.630.30">
    <property type="match status" value="1"/>
</dbReference>
<comment type="caution">
    <text evidence="2">The sequence shown here is derived from an EMBL/GenBank/DDBJ whole genome shotgun (WGS) entry which is preliminary data.</text>
</comment>
<proteinExistence type="predicted"/>
<dbReference type="EMBL" id="PYHR01000002">
    <property type="protein sequence ID" value="PWD52299.1"/>
    <property type="molecule type" value="Genomic_DNA"/>
</dbReference>
<dbReference type="GO" id="GO:0016747">
    <property type="term" value="F:acyltransferase activity, transferring groups other than amino-acyl groups"/>
    <property type="evidence" value="ECO:0007669"/>
    <property type="project" value="InterPro"/>
</dbReference>
<evidence type="ECO:0000259" key="1">
    <source>
        <dbReference type="PROSITE" id="PS51186"/>
    </source>
</evidence>
<dbReference type="InterPro" id="IPR016181">
    <property type="entry name" value="Acyl_CoA_acyltransferase"/>
</dbReference>
<dbReference type="OrthoDB" id="9797989at2"/>
<reference evidence="2 3" key="1">
    <citation type="submission" date="2018-03" db="EMBL/GenBank/DDBJ databases">
        <title>Genome assembly of novel Miniimonas species PCH200.</title>
        <authorList>
            <person name="Thakur V."/>
            <person name="Kumar V."/>
            <person name="Singh D."/>
        </authorList>
    </citation>
    <scope>NUCLEOTIDE SEQUENCE [LARGE SCALE GENOMIC DNA]</scope>
    <source>
        <strain evidence="2 3">PCH200</strain>
    </source>
</reference>
<dbReference type="InterPro" id="IPR000182">
    <property type="entry name" value="GNAT_dom"/>
</dbReference>